<dbReference type="PATRIC" id="fig|935700.4.peg.587"/>
<dbReference type="OrthoDB" id="9807246at2"/>
<sequence length="134" mass="13941">MTGRCYCGASSVVATGEPEIVTYCHCADCRRVTGAPVAAFAAFRSEAVDVRAGKPVSHSAGVARWFCRSCGSPMAACFDYLPGQVFVPVGVLDKAADLAPVLHCHSASALPWLTISDDVPREAGSGRAALDPVK</sequence>
<dbReference type="Gene3D" id="3.90.1590.10">
    <property type="entry name" value="glutathione-dependent formaldehyde- activating enzyme (gfa)"/>
    <property type="match status" value="1"/>
</dbReference>
<evidence type="ECO:0000256" key="2">
    <source>
        <dbReference type="ARBA" id="ARBA00022723"/>
    </source>
</evidence>
<comment type="similarity">
    <text evidence="1">Belongs to the Gfa family.</text>
</comment>
<comment type="caution">
    <text evidence="6">The sequence shown here is derived from an EMBL/GenBank/DDBJ whole genome shotgun (WGS) entry which is preliminary data.</text>
</comment>
<evidence type="ECO:0000313" key="6">
    <source>
        <dbReference type="EMBL" id="KIT17664.1"/>
    </source>
</evidence>
<dbReference type="InterPro" id="IPR006913">
    <property type="entry name" value="CENP-V/GFA"/>
</dbReference>
<gene>
    <name evidence="6" type="ORF">jaqu_05550</name>
</gene>
<keyword evidence="7" id="KW-1185">Reference proteome</keyword>
<organism evidence="6 7">
    <name type="scientific">Jannaschia aquimarina</name>
    <dbReference type="NCBI Taxonomy" id="935700"/>
    <lineage>
        <taxon>Bacteria</taxon>
        <taxon>Pseudomonadati</taxon>
        <taxon>Pseudomonadota</taxon>
        <taxon>Alphaproteobacteria</taxon>
        <taxon>Rhodobacterales</taxon>
        <taxon>Roseobacteraceae</taxon>
        <taxon>Jannaschia</taxon>
    </lineage>
</organism>
<dbReference type="PANTHER" id="PTHR33337:SF40">
    <property type="entry name" value="CENP-V_GFA DOMAIN-CONTAINING PROTEIN-RELATED"/>
    <property type="match status" value="1"/>
</dbReference>
<dbReference type="SUPFAM" id="SSF51316">
    <property type="entry name" value="Mss4-like"/>
    <property type="match status" value="1"/>
</dbReference>
<accession>A0A0D1EJ58</accession>
<feature type="domain" description="CENP-V/GFA" evidence="5">
    <location>
        <begin position="1"/>
        <end position="113"/>
    </location>
</feature>
<keyword evidence="2" id="KW-0479">Metal-binding</keyword>
<dbReference type="GO" id="GO:0046872">
    <property type="term" value="F:metal ion binding"/>
    <property type="evidence" value="ECO:0007669"/>
    <property type="project" value="UniProtKB-KW"/>
</dbReference>
<evidence type="ECO:0000313" key="7">
    <source>
        <dbReference type="Proteomes" id="UP000032232"/>
    </source>
</evidence>
<reference evidence="6 7" key="1">
    <citation type="submission" date="2015-02" db="EMBL/GenBank/DDBJ databases">
        <title>Genome Sequence of Jannaschia aquimarina DSM28248, a member of the Roseobacter clade.</title>
        <authorList>
            <person name="Voget S."/>
            <person name="Daniel R."/>
        </authorList>
    </citation>
    <scope>NUCLEOTIDE SEQUENCE [LARGE SCALE GENOMIC DNA]</scope>
    <source>
        <strain evidence="6 7">GSW-M26</strain>
    </source>
</reference>
<evidence type="ECO:0000256" key="1">
    <source>
        <dbReference type="ARBA" id="ARBA00005495"/>
    </source>
</evidence>
<dbReference type="GO" id="GO:0016846">
    <property type="term" value="F:carbon-sulfur lyase activity"/>
    <property type="evidence" value="ECO:0007669"/>
    <property type="project" value="InterPro"/>
</dbReference>
<name>A0A0D1EJ58_9RHOB</name>
<protein>
    <submittedName>
        <fullName evidence="6">Glutathione-dependent formaldehyde-activating enzyme</fullName>
    </submittedName>
</protein>
<dbReference type="Pfam" id="PF04828">
    <property type="entry name" value="GFA"/>
    <property type="match status" value="1"/>
</dbReference>
<dbReference type="PROSITE" id="PS51891">
    <property type="entry name" value="CENP_V_GFA"/>
    <property type="match status" value="1"/>
</dbReference>
<proteinExistence type="inferred from homology"/>
<evidence type="ECO:0000259" key="5">
    <source>
        <dbReference type="PROSITE" id="PS51891"/>
    </source>
</evidence>
<dbReference type="Proteomes" id="UP000032232">
    <property type="component" value="Unassembled WGS sequence"/>
</dbReference>
<evidence type="ECO:0000256" key="3">
    <source>
        <dbReference type="ARBA" id="ARBA00022833"/>
    </source>
</evidence>
<dbReference type="AlphaFoldDB" id="A0A0D1EJ58"/>
<dbReference type="RefSeq" id="WP_043917412.1">
    <property type="nucleotide sequence ID" value="NZ_FZPF01000002.1"/>
</dbReference>
<dbReference type="STRING" id="935700.jaqu_05550"/>
<dbReference type="PANTHER" id="PTHR33337">
    <property type="entry name" value="GFA DOMAIN-CONTAINING PROTEIN"/>
    <property type="match status" value="1"/>
</dbReference>
<keyword evidence="4" id="KW-0456">Lyase</keyword>
<evidence type="ECO:0000256" key="4">
    <source>
        <dbReference type="ARBA" id="ARBA00023239"/>
    </source>
</evidence>
<dbReference type="EMBL" id="JYFE01000016">
    <property type="protein sequence ID" value="KIT17664.1"/>
    <property type="molecule type" value="Genomic_DNA"/>
</dbReference>
<keyword evidence="3" id="KW-0862">Zinc</keyword>
<dbReference type="InterPro" id="IPR011057">
    <property type="entry name" value="Mss4-like_sf"/>
</dbReference>